<evidence type="ECO:0000256" key="3">
    <source>
        <dbReference type="ARBA" id="ARBA00022605"/>
    </source>
</evidence>
<feature type="binding site" evidence="7">
    <location>
        <position position="342"/>
    </location>
    <ligand>
        <name>phosphoenolpyruvate</name>
        <dbReference type="ChEBI" id="CHEBI:58702"/>
    </ligand>
</feature>
<name>A0AAU9E5M6_9FIRM</name>
<comment type="subunit">
    <text evidence="7">Monomer.</text>
</comment>
<dbReference type="InterPro" id="IPR001986">
    <property type="entry name" value="Enolpyruvate_Tfrase_dom"/>
</dbReference>
<dbReference type="InterPro" id="IPR013792">
    <property type="entry name" value="RNA3'P_cycl/enolpyr_Trfase_a/b"/>
</dbReference>
<proteinExistence type="inferred from homology"/>
<feature type="binding site" evidence="7">
    <location>
        <position position="384"/>
    </location>
    <ligand>
        <name>phosphoenolpyruvate</name>
        <dbReference type="ChEBI" id="CHEBI:58702"/>
    </ligand>
</feature>
<comment type="catalytic activity">
    <reaction evidence="6">
        <text>3-phosphoshikimate + phosphoenolpyruvate = 5-O-(1-carboxyvinyl)-3-phosphoshikimate + phosphate</text>
        <dbReference type="Rhea" id="RHEA:21256"/>
        <dbReference type="ChEBI" id="CHEBI:43474"/>
        <dbReference type="ChEBI" id="CHEBI:57701"/>
        <dbReference type="ChEBI" id="CHEBI:58702"/>
        <dbReference type="ChEBI" id="CHEBI:145989"/>
        <dbReference type="EC" id="2.5.1.19"/>
    </reaction>
    <physiologicalReaction direction="left-to-right" evidence="6">
        <dbReference type="Rhea" id="RHEA:21257"/>
    </physiologicalReaction>
</comment>
<feature type="binding site" evidence="7">
    <location>
        <position position="22"/>
    </location>
    <ligand>
        <name>3-phosphoshikimate</name>
        <dbReference type="ChEBI" id="CHEBI:145989"/>
    </ligand>
</feature>
<dbReference type="KEGG" id="hprf:HLPR_23270"/>
<feature type="binding site" evidence="7">
    <location>
        <position position="126"/>
    </location>
    <ligand>
        <name>phosphoenolpyruvate</name>
        <dbReference type="ChEBI" id="CHEBI:58702"/>
    </ligand>
</feature>
<evidence type="ECO:0000256" key="6">
    <source>
        <dbReference type="ARBA" id="ARBA00044633"/>
    </source>
</evidence>
<dbReference type="GO" id="GO:0008652">
    <property type="term" value="P:amino acid biosynthetic process"/>
    <property type="evidence" value="ECO:0007669"/>
    <property type="project" value="UniProtKB-KW"/>
</dbReference>
<feature type="binding site" evidence="7">
    <location>
        <position position="338"/>
    </location>
    <ligand>
        <name>3-phosphoshikimate</name>
        <dbReference type="ChEBI" id="CHEBI:145989"/>
    </ligand>
</feature>
<dbReference type="HAMAP" id="MF_00210">
    <property type="entry name" value="EPSP_synth"/>
    <property type="match status" value="1"/>
</dbReference>
<evidence type="ECO:0000256" key="1">
    <source>
        <dbReference type="ARBA" id="ARBA00004811"/>
    </source>
</evidence>
<dbReference type="Gene3D" id="3.65.10.10">
    <property type="entry name" value="Enolpyruvate transferase domain"/>
    <property type="match status" value="2"/>
</dbReference>
<comment type="function">
    <text evidence="7">Catalyzes the transfer of the enolpyruvyl moiety of phosphoenolpyruvate (PEP) to the 5-hydroxyl of shikimate-3-phosphate (S3P) to produce enolpyruvyl shikimate-3-phosphate and inorganic phosphate.</text>
</comment>
<feature type="binding site" evidence="7">
    <location>
        <position position="171"/>
    </location>
    <ligand>
        <name>phosphoenolpyruvate</name>
        <dbReference type="ChEBI" id="CHEBI:58702"/>
    </ligand>
</feature>
<dbReference type="RefSeq" id="WP_338535600.1">
    <property type="nucleotide sequence ID" value="NZ_AP028654.1"/>
</dbReference>
<keyword evidence="4 7" id="KW-0808">Transferase</keyword>
<evidence type="ECO:0000256" key="2">
    <source>
        <dbReference type="ARBA" id="ARBA00009948"/>
    </source>
</evidence>
<sequence>MYSVEIKPSVISGSVNLPPSKSLTHRALISASLSFGKSIVDNVDFSEDILATINALEIYGARFLVKESTLYKGRKKIIVQNAIEFTSNSGEIDCRESGSTLRFMIPLALMFNGKFVFKGSGKLSERPLDPYFKIFREKNIKFHSNNGKLPLSIDDKITSGIFSIKGDVSSQFITGLMFILPILEGNSEIKIEGDLESKAYIDLTIDVLKRFGIKIKNIAYKKFLIEGNQKYLANDYVVEGDYSQSAFWIVAGSISNKFSIKGLDKNSNQGDKEILDIFRKMNGEYDFSDSELIVAKSDTNGTIIDGSECPDIIPILAVLASLSKGKTTIVNAKRLRLKESDRLKAISTELNKIGAHVVETEDGLIISGVEYLNGGEVESWNDHRIAMSLAIASLRSKKPITISGAQCINKSYPKFWDDLASSGCKVTIIK</sequence>
<dbReference type="PANTHER" id="PTHR21090:SF5">
    <property type="entry name" value="PENTAFUNCTIONAL AROM POLYPEPTIDE"/>
    <property type="match status" value="1"/>
</dbReference>
<gene>
    <name evidence="7 9" type="primary">aroA</name>
    <name evidence="9" type="ORF">HLPR_23270</name>
</gene>
<dbReference type="EC" id="2.5.1.19" evidence="7"/>
<dbReference type="GO" id="GO:0003866">
    <property type="term" value="F:3-phosphoshikimate 1-carboxyvinyltransferase activity"/>
    <property type="evidence" value="ECO:0007669"/>
    <property type="project" value="UniProtKB-UniRule"/>
</dbReference>
<keyword evidence="3 7" id="KW-0028">Amino-acid biosynthesis</keyword>
<evidence type="ECO:0000313" key="9">
    <source>
        <dbReference type="EMBL" id="BEP29996.1"/>
    </source>
</evidence>
<dbReference type="Proteomes" id="UP001321786">
    <property type="component" value="Chromosome"/>
</dbReference>
<dbReference type="NCBIfam" id="TIGR01356">
    <property type="entry name" value="aroA"/>
    <property type="match status" value="1"/>
</dbReference>
<evidence type="ECO:0000313" key="10">
    <source>
        <dbReference type="Proteomes" id="UP001321786"/>
    </source>
</evidence>
<protein>
    <recommendedName>
        <fullName evidence="7">3-phosphoshikimate 1-carboxyvinyltransferase</fullName>
        <ecNumber evidence="7">2.5.1.19</ecNumber>
    </recommendedName>
    <alternativeName>
        <fullName evidence="7">5-enolpyruvylshikimate-3-phosphate synthase</fullName>
        <shortName evidence="7">EPSP synthase</shortName>
        <shortName evidence="7">EPSPS</shortName>
    </alternativeName>
</protein>
<feature type="active site" description="Proton acceptor" evidence="7">
    <location>
        <position position="311"/>
    </location>
</feature>
<feature type="domain" description="Enolpyruvate transferase" evidence="8">
    <location>
        <begin position="8"/>
        <end position="419"/>
    </location>
</feature>
<feature type="binding site" evidence="7">
    <location>
        <position position="197"/>
    </location>
    <ligand>
        <name>3-phosphoshikimate</name>
        <dbReference type="ChEBI" id="CHEBI:145989"/>
    </ligand>
</feature>
<comment type="similarity">
    <text evidence="2 7">Belongs to the EPSP synthase family.</text>
</comment>
<dbReference type="AlphaFoldDB" id="A0AAU9E5M6"/>
<feature type="binding site" evidence="7">
    <location>
        <position position="170"/>
    </location>
    <ligand>
        <name>3-phosphoshikimate</name>
        <dbReference type="ChEBI" id="CHEBI:145989"/>
    </ligand>
</feature>
<comment type="subcellular location">
    <subcellularLocation>
        <location evidence="7">Cytoplasm</location>
    </subcellularLocation>
</comment>
<dbReference type="PANTHER" id="PTHR21090">
    <property type="entry name" value="AROM/DEHYDROQUINATE SYNTHASE"/>
    <property type="match status" value="1"/>
</dbReference>
<dbReference type="PIRSF" id="PIRSF000505">
    <property type="entry name" value="EPSPS"/>
    <property type="match status" value="1"/>
</dbReference>
<accession>A0AAU9E5M6</accession>
<dbReference type="CDD" id="cd01556">
    <property type="entry name" value="EPSP_synthase"/>
    <property type="match status" value="1"/>
</dbReference>
<feature type="binding site" evidence="7">
    <location>
        <position position="98"/>
    </location>
    <ligand>
        <name>phosphoenolpyruvate</name>
        <dbReference type="ChEBI" id="CHEBI:58702"/>
    </ligand>
</feature>
<keyword evidence="7" id="KW-0963">Cytoplasm</keyword>
<dbReference type="GO" id="GO:0009423">
    <property type="term" value="P:chorismate biosynthetic process"/>
    <property type="evidence" value="ECO:0007669"/>
    <property type="project" value="UniProtKB-UniRule"/>
</dbReference>
<evidence type="ECO:0000259" key="8">
    <source>
        <dbReference type="Pfam" id="PF00275"/>
    </source>
</evidence>
<keyword evidence="10" id="KW-1185">Reference proteome</keyword>
<feature type="binding site" evidence="7">
    <location>
        <position position="169"/>
    </location>
    <ligand>
        <name>3-phosphoshikimate</name>
        <dbReference type="ChEBI" id="CHEBI:145989"/>
    </ligand>
</feature>
<feature type="binding site" evidence="7">
    <location>
        <position position="311"/>
    </location>
    <ligand>
        <name>3-phosphoshikimate</name>
        <dbReference type="ChEBI" id="CHEBI:145989"/>
    </ligand>
</feature>
<dbReference type="PROSITE" id="PS00885">
    <property type="entry name" value="EPSP_SYNTHASE_2"/>
    <property type="match status" value="1"/>
</dbReference>
<evidence type="ECO:0000256" key="4">
    <source>
        <dbReference type="ARBA" id="ARBA00022679"/>
    </source>
</evidence>
<dbReference type="InterPro" id="IPR006264">
    <property type="entry name" value="EPSP_synthase"/>
</dbReference>
<dbReference type="SUPFAM" id="SSF55205">
    <property type="entry name" value="EPT/RTPC-like"/>
    <property type="match status" value="1"/>
</dbReference>
<dbReference type="EMBL" id="AP028654">
    <property type="protein sequence ID" value="BEP29996.1"/>
    <property type="molecule type" value="Genomic_DNA"/>
</dbReference>
<dbReference type="Pfam" id="PF00275">
    <property type="entry name" value="EPSP_synthase"/>
    <property type="match status" value="1"/>
</dbReference>
<feature type="binding site" evidence="7">
    <location>
        <position position="21"/>
    </location>
    <ligand>
        <name>phosphoenolpyruvate</name>
        <dbReference type="ChEBI" id="CHEBI:58702"/>
    </ligand>
</feature>
<evidence type="ECO:0000256" key="5">
    <source>
        <dbReference type="ARBA" id="ARBA00023141"/>
    </source>
</evidence>
<keyword evidence="5 7" id="KW-0057">Aromatic amino acid biosynthesis</keyword>
<dbReference type="GO" id="GO:0005737">
    <property type="term" value="C:cytoplasm"/>
    <property type="evidence" value="ECO:0007669"/>
    <property type="project" value="UniProtKB-SubCell"/>
</dbReference>
<feature type="binding site" evidence="7">
    <location>
        <position position="26"/>
    </location>
    <ligand>
        <name>3-phosphoshikimate</name>
        <dbReference type="ChEBI" id="CHEBI:145989"/>
    </ligand>
</feature>
<evidence type="ECO:0000256" key="7">
    <source>
        <dbReference type="HAMAP-Rule" id="MF_00210"/>
    </source>
</evidence>
<feature type="binding site" evidence="7">
    <location>
        <position position="410"/>
    </location>
    <ligand>
        <name>phosphoenolpyruvate</name>
        <dbReference type="ChEBI" id="CHEBI:58702"/>
    </ligand>
</feature>
<dbReference type="GO" id="GO:0009073">
    <property type="term" value="P:aromatic amino acid family biosynthetic process"/>
    <property type="evidence" value="ECO:0007669"/>
    <property type="project" value="UniProtKB-KW"/>
</dbReference>
<organism evidence="9 10">
    <name type="scientific">Helicovermis profundi</name>
    <dbReference type="NCBI Taxonomy" id="3065157"/>
    <lineage>
        <taxon>Bacteria</taxon>
        <taxon>Bacillati</taxon>
        <taxon>Bacillota</taxon>
        <taxon>Clostridia</taxon>
        <taxon>Helicovermis</taxon>
    </lineage>
</organism>
<feature type="binding site" evidence="7">
    <location>
        <position position="21"/>
    </location>
    <ligand>
        <name>3-phosphoshikimate</name>
        <dbReference type="ChEBI" id="CHEBI:145989"/>
    </ligand>
</feature>
<reference evidence="9 10" key="1">
    <citation type="submission" date="2023-08" db="EMBL/GenBank/DDBJ databases">
        <title>Helicovermis profunda gen. nov., sp. nov., a novel mesophilic, fermentative bacterium within the Bacillota from a deep-sea hydrothermal vent chimney.</title>
        <authorList>
            <person name="Miyazaki U."/>
            <person name="Mizutani D."/>
            <person name="Hashimoto Y."/>
            <person name="Tame A."/>
            <person name="Sawayama S."/>
            <person name="Miyazaki J."/>
            <person name="Takai K."/>
            <person name="Nakagawa S."/>
        </authorList>
    </citation>
    <scope>NUCLEOTIDE SEQUENCE [LARGE SCALE GENOMIC DNA]</scope>
    <source>
        <strain evidence="9 10">S502</strain>
    </source>
</reference>
<comment type="pathway">
    <text evidence="1 7">Metabolic intermediate biosynthesis; chorismate biosynthesis; chorismate from D-erythrose 4-phosphate and phosphoenolpyruvate: step 6/7.</text>
</comment>
<comment type="caution">
    <text evidence="7">Lacks conserved residue(s) required for the propagation of feature annotation.</text>
</comment>
<dbReference type="InterPro" id="IPR036968">
    <property type="entry name" value="Enolpyruvate_Tfrase_sf"/>
</dbReference>
<dbReference type="InterPro" id="IPR023193">
    <property type="entry name" value="EPSP_synthase_CS"/>
</dbReference>
<feature type="binding site" evidence="7">
    <location>
        <position position="171"/>
    </location>
    <ligand>
        <name>3-phosphoshikimate</name>
        <dbReference type="ChEBI" id="CHEBI:145989"/>
    </ligand>
</feature>